<protein>
    <submittedName>
        <fullName evidence="3">Gamma-glutamylputrescine oxidoreductase</fullName>
        <ecNumber evidence="3">1.4.3.-</ecNumber>
    </submittedName>
</protein>
<sequence>MTLEFFANYSEQPLWRAEMTLPKIPAAQVEPREDVVVVGSGFSGLNTALHLARGGRKVVILDAEEIGHGCSTRNGGQVSSEIKPDLVGLAARFGETRAMEILRTGVEAHRHLRNFVADEGIDCNYSVCGHFIGAHREDRLQGLEAFGALQRKIGIEAEMVPAARVCDYVSSPQFRGGLHLPDWASVHPGRLLAGLVRLCLEEGIRFVPHCRASAIEDRGDYMSLMAGQVRVRADHLVMGTDGYTDGASKWMRRRVVSLASVVMATVPMDRAEVTRLYPRASMIYDTRLNVTYHRPSPDGDRVVMGTVVPVDTKNLRTCLPRARDNMLRVFPQLAGVPLGHVWSGWVGATFSHLPHVGVKGRMGYAIGYNGTGVAMTSFLGQALARKLLGQPGGETGLDGLEFETRPFFHGQTWYRRPVLALHDVKDRLPSRGATIG</sequence>
<name>A0A238LJE7_9RHOB</name>
<dbReference type="GO" id="GO:0005737">
    <property type="term" value="C:cytoplasm"/>
    <property type="evidence" value="ECO:0007669"/>
    <property type="project" value="TreeGrafter"/>
</dbReference>
<dbReference type="Proteomes" id="UP000201613">
    <property type="component" value="Unassembled WGS sequence"/>
</dbReference>
<reference evidence="3 4" key="1">
    <citation type="submission" date="2017-05" db="EMBL/GenBank/DDBJ databases">
        <authorList>
            <person name="Song R."/>
            <person name="Chenine A.L."/>
            <person name="Ruprecht R.M."/>
        </authorList>
    </citation>
    <scope>NUCLEOTIDE SEQUENCE [LARGE SCALE GENOMIC DNA]</scope>
    <source>
        <strain evidence="3 4">CECT 8899</strain>
    </source>
</reference>
<dbReference type="GO" id="GO:0016491">
    <property type="term" value="F:oxidoreductase activity"/>
    <property type="evidence" value="ECO:0007669"/>
    <property type="project" value="UniProtKB-KW"/>
</dbReference>
<evidence type="ECO:0000256" key="1">
    <source>
        <dbReference type="ARBA" id="ARBA00023002"/>
    </source>
</evidence>
<evidence type="ECO:0000259" key="2">
    <source>
        <dbReference type="Pfam" id="PF01266"/>
    </source>
</evidence>
<dbReference type="Gene3D" id="3.50.50.60">
    <property type="entry name" value="FAD/NAD(P)-binding domain"/>
    <property type="match status" value="1"/>
</dbReference>
<dbReference type="AlphaFoldDB" id="A0A238LJE7"/>
<dbReference type="SUPFAM" id="SSF51905">
    <property type="entry name" value="FAD/NAD(P)-binding domain"/>
    <property type="match status" value="1"/>
</dbReference>
<organism evidence="3 4">
    <name type="scientific">Flavimaricola marinus</name>
    <dbReference type="NCBI Taxonomy" id="1819565"/>
    <lineage>
        <taxon>Bacteria</taxon>
        <taxon>Pseudomonadati</taxon>
        <taxon>Pseudomonadota</taxon>
        <taxon>Alphaproteobacteria</taxon>
        <taxon>Rhodobacterales</taxon>
        <taxon>Paracoccaceae</taxon>
        <taxon>Flavimaricola</taxon>
    </lineage>
</organism>
<keyword evidence="1 3" id="KW-0560">Oxidoreductase</keyword>
<dbReference type="EMBL" id="FXZK01000013">
    <property type="protein sequence ID" value="SMY09837.1"/>
    <property type="molecule type" value="Genomic_DNA"/>
</dbReference>
<dbReference type="EC" id="1.4.3.-" evidence="3"/>
<dbReference type="Pfam" id="PF01266">
    <property type="entry name" value="DAO"/>
    <property type="match status" value="1"/>
</dbReference>
<proteinExistence type="predicted"/>
<dbReference type="OrthoDB" id="9806601at2"/>
<dbReference type="PANTHER" id="PTHR13847">
    <property type="entry name" value="SARCOSINE DEHYDROGENASE-RELATED"/>
    <property type="match status" value="1"/>
</dbReference>
<evidence type="ECO:0000313" key="4">
    <source>
        <dbReference type="Proteomes" id="UP000201613"/>
    </source>
</evidence>
<dbReference type="PANTHER" id="PTHR13847:SF281">
    <property type="entry name" value="FAD DEPENDENT OXIDOREDUCTASE DOMAIN-CONTAINING PROTEIN"/>
    <property type="match status" value="1"/>
</dbReference>
<gene>
    <name evidence="3" type="primary">puuB_4</name>
    <name evidence="3" type="ORF">LOM8899_04009</name>
</gene>
<evidence type="ECO:0000313" key="3">
    <source>
        <dbReference type="EMBL" id="SMY09837.1"/>
    </source>
</evidence>
<feature type="domain" description="FAD dependent oxidoreductase" evidence="2">
    <location>
        <begin position="34"/>
        <end position="385"/>
    </location>
</feature>
<accession>A0A238LJE7</accession>
<dbReference type="Gene3D" id="3.30.9.10">
    <property type="entry name" value="D-Amino Acid Oxidase, subunit A, domain 2"/>
    <property type="match status" value="1"/>
</dbReference>
<dbReference type="InterPro" id="IPR036188">
    <property type="entry name" value="FAD/NAD-bd_sf"/>
</dbReference>
<dbReference type="InterPro" id="IPR006076">
    <property type="entry name" value="FAD-dep_OxRdtase"/>
</dbReference>
<keyword evidence="4" id="KW-1185">Reference proteome</keyword>